<dbReference type="InterPro" id="IPR000435">
    <property type="entry name" value="Tektins"/>
</dbReference>
<protein>
    <recommendedName>
        <fullName evidence="9">Tektin</fullName>
    </recommendedName>
</protein>
<dbReference type="GO" id="GO:0060271">
    <property type="term" value="P:cilium assembly"/>
    <property type="evidence" value="ECO:0007669"/>
    <property type="project" value="TreeGrafter"/>
</dbReference>
<feature type="region of interest" description="Disordered" evidence="6">
    <location>
        <begin position="23"/>
        <end position="71"/>
    </location>
</feature>
<dbReference type="GO" id="GO:0060294">
    <property type="term" value="P:cilium movement involved in cell motility"/>
    <property type="evidence" value="ECO:0007669"/>
    <property type="project" value="InterPro"/>
</dbReference>
<sequence length="631" mass="71847">MAEYPPRSCGPCPHLAHFAAKEEPKNKDWLSTNTIPKPDISYNEKSRVHDSPALATTGSSFQPDLKTDPVPGKEVKLTKIKKMDEEFMGGIPPCHMNNEPPICCLPGADPVQRGLIPKGFQICKEKREQDKLLKSYLKESDPAVTAQAMYAAVGRSHPSHPDPSTKVPVPSEHRPEPTDDSSLPCYLPQPQDSIAHVMEESMGPVGPWATGRVDWGPLSGLTGIRPIVDKYSIARYSEGEWRGHNKKTLDGTLLELHRANLIDWNGRQCLQQTFADADKNQEDNTKRLQQRELEIHRWKCEAERAIEAATEELYFMENDRHRLREAFNVLNLQKSIAGECLDRRTSRIDTDLVRDEVEDELIREVTLINEVRELLTRTLKDVDKQIMEDKTAKGRLEYDWSDKLVAHEIDSTNMALNTRSTILMFKPGAVRFSDEQSTPEFWEHFIRETVIAGEATRQRSATLRNTVNNILLNAARDLRSQADRAETALAKRIACNREMLNRLENELKTVLRRIAEIENLKDALKIGLRRLDIPVKKAQTRLDNRMKRPRVENCRDAVHFGLMEECKTLGEGVAAVTAQLNQARDSLAQLVKVRQDLEREILIKRKTLEIDCERTSRFRSFYPSASALTGR</sequence>
<feature type="coiled-coil region" evidence="5">
    <location>
        <begin position="468"/>
        <end position="520"/>
    </location>
</feature>
<dbReference type="PANTHER" id="PTHR19960">
    <property type="entry name" value="TEKTIN"/>
    <property type="match status" value="1"/>
</dbReference>
<evidence type="ECO:0000256" key="5">
    <source>
        <dbReference type="SAM" id="Coils"/>
    </source>
</evidence>
<dbReference type="Pfam" id="PF03148">
    <property type="entry name" value="Tektin"/>
    <property type="match status" value="1"/>
</dbReference>
<dbReference type="AlphaFoldDB" id="A0A9P0D5S1"/>
<evidence type="ECO:0000313" key="8">
    <source>
        <dbReference type="Proteomes" id="UP001153636"/>
    </source>
</evidence>
<proteinExistence type="inferred from homology"/>
<keyword evidence="8" id="KW-1185">Reference proteome</keyword>
<gene>
    <name evidence="7" type="ORF">PSYICH_LOCUS12388</name>
</gene>
<dbReference type="Proteomes" id="UP001153636">
    <property type="component" value="Chromosome 6"/>
</dbReference>
<dbReference type="GO" id="GO:0015630">
    <property type="term" value="C:microtubule cytoskeleton"/>
    <property type="evidence" value="ECO:0007669"/>
    <property type="project" value="TreeGrafter"/>
</dbReference>
<evidence type="ECO:0000256" key="6">
    <source>
        <dbReference type="SAM" id="MobiDB-lite"/>
    </source>
</evidence>
<comment type="subcellular location">
    <subcellularLocation>
        <location evidence="1">Cytoplasm</location>
    </subcellularLocation>
</comment>
<dbReference type="GO" id="GO:0005929">
    <property type="term" value="C:cilium"/>
    <property type="evidence" value="ECO:0007669"/>
    <property type="project" value="UniProtKB-ARBA"/>
</dbReference>
<dbReference type="EMBL" id="OV651818">
    <property type="protein sequence ID" value="CAH1112349.1"/>
    <property type="molecule type" value="Genomic_DNA"/>
</dbReference>
<dbReference type="InterPro" id="IPR048256">
    <property type="entry name" value="Tektin-like"/>
</dbReference>
<evidence type="ECO:0000256" key="3">
    <source>
        <dbReference type="ARBA" id="ARBA00022490"/>
    </source>
</evidence>
<evidence type="ECO:0000256" key="1">
    <source>
        <dbReference type="ARBA" id="ARBA00004496"/>
    </source>
</evidence>
<dbReference type="OrthoDB" id="5788000at2759"/>
<dbReference type="PANTHER" id="PTHR19960:SF12">
    <property type="entry name" value="TEKTIN-4"/>
    <property type="match status" value="1"/>
</dbReference>
<dbReference type="PRINTS" id="PR00511">
    <property type="entry name" value="TEKTIN"/>
</dbReference>
<name>A0A9P0D5S1_9CUCU</name>
<evidence type="ECO:0000256" key="2">
    <source>
        <dbReference type="ARBA" id="ARBA00007209"/>
    </source>
</evidence>
<organism evidence="7 8">
    <name type="scientific">Psylliodes chrysocephalus</name>
    <dbReference type="NCBI Taxonomy" id="3402493"/>
    <lineage>
        <taxon>Eukaryota</taxon>
        <taxon>Metazoa</taxon>
        <taxon>Ecdysozoa</taxon>
        <taxon>Arthropoda</taxon>
        <taxon>Hexapoda</taxon>
        <taxon>Insecta</taxon>
        <taxon>Pterygota</taxon>
        <taxon>Neoptera</taxon>
        <taxon>Endopterygota</taxon>
        <taxon>Coleoptera</taxon>
        <taxon>Polyphaga</taxon>
        <taxon>Cucujiformia</taxon>
        <taxon>Chrysomeloidea</taxon>
        <taxon>Chrysomelidae</taxon>
        <taxon>Galerucinae</taxon>
        <taxon>Alticini</taxon>
        <taxon>Psylliodes</taxon>
    </lineage>
</organism>
<dbReference type="GO" id="GO:0005737">
    <property type="term" value="C:cytoplasm"/>
    <property type="evidence" value="ECO:0007669"/>
    <property type="project" value="UniProtKB-SubCell"/>
</dbReference>
<accession>A0A9P0D5S1</accession>
<keyword evidence="3" id="KW-0963">Cytoplasm</keyword>
<comment type="similarity">
    <text evidence="2">Belongs to the tektin family.</text>
</comment>
<evidence type="ECO:0000256" key="4">
    <source>
        <dbReference type="ARBA" id="ARBA00023054"/>
    </source>
</evidence>
<evidence type="ECO:0000313" key="7">
    <source>
        <dbReference type="EMBL" id="CAH1112349.1"/>
    </source>
</evidence>
<dbReference type="GO" id="GO:0005634">
    <property type="term" value="C:nucleus"/>
    <property type="evidence" value="ECO:0007669"/>
    <property type="project" value="TreeGrafter"/>
</dbReference>
<feature type="region of interest" description="Disordered" evidence="6">
    <location>
        <begin position="154"/>
        <end position="185"/>
    </location>
</feature>
<evidence type="ECO:0008006" key="9">
    <source>
        <dbReference type="Google" id="ProtNLM"/>
    </source>
</evidence>
<keyword evidence="4 5" id="KW-0175">Coiled coil</keyword>
<reference evidence="7" key="1">
    <citation type="submission" date="2022-01" db="EMBL/GenBank/DDBJ databases">
        <authorList>
            <person name="King R."/>
        </authorList>
    </citation>
    <scope>NUCLEOTIDE SEQUENCE</scope>
</reference>